<dbReference type="CDD" id="cd17574">
    <property type="entry name" value="REC_OmpR"/>
    <property type="match status" value="1"/>
</dbReference>
<dbReference type="InterPro" id="IPR036097">
    <property type="entry name" value="HisK_dim/P_sf"/>
</dbReference>
<evidence type="ECO:0000256" key="4">
    <source>
        <dbReference type="ARBA" id="ARBA00022777"/>
    </source>
</evidence>
<dbReference type="InterPro" id="IPR001789">
    <property type="entry name" value="Sig_transdc_resp-reg_receiver"/>
</dbReference>
<gene>
    <name evidence="12" type="ORF">GCM10007416_25710</name>
</gene>
<reference evidence="13" key="1">
    <citation type="journal article" date="2019" name="Int. J. Syst. Evol. Microbiol.">
        <title>The Global Catalogue of Microorganisms (GCM) 10K type strain sequencing project: providing services to taxonomists for standard genome sequencing and annotation.</title>
        <authorList>
            <consortium name="The Broad Institute Genomics Platform"/>
            <consortium name="The Broad Institute Genome Sequencing Center for Infectious Disease"/>
            <person name="Wu L."/>
            <person name="Ma J."/>
        </authorList>
    </citation>
    <scope>NUCLEOTIDE SEQUENCE [LARGE SCALE GENOMIC DNA]</scope>
    <source>
        <strain evidence="13">CGMCC 1.12404</strain>
    </source>
</reference>
<dbReference type="InterPro" id="IPR003661">
    <property type="entry name" value="HisK_dim/P_dom"/>
</dbReference>
<dbReference type="RefSeq" id="WP_188432927.1">
    <property type="nucleotide sequence ID" value="NZ_BMEX01000010.1"/>
</dbReference>
<dbReference type="SUPFAM" id="SSF52172">
    <property type="entry name" value="CheY-like"/>
    <property type="match status" value="1"/>
</dbReference>
<keyword evidence="4" id="KW-0418">Kinase</keyword>
<dbReference type="SMART" id="SM00448">
    <property type="entry name" value="REC"/>
    <property type="match status" value="1"/>
</dbReference>
<dbReference type="PANTHER" id="PTHR48111:SF52">
    <property type="entry name" value="TRANSCRIPTIONAL REGULATORY PROTEIN YVRH"/>
    <property type="match status" value="1"/>
</dbReference>
<evidence type="ECO:0000256" key="8">
    <source>
        <dbReference type="ARBA" id="ARBA00023163"/>
    </source>
</evidence>
<dbReference type="Gene3D" id="6.10.250.690">
    <property type="match status" value="1"/>
</dbReference>
<keyword evidence="7" id="KW-0238">DNA-binding</keyword>
<name>A0ABQ1GWJ6_9BACL</name>
<sequence length="219" mass="25813">MIQLLLEREGYSRIDTATNRQQARELIDQNAYDLIVLDVMLPDGSGFDLCHEIRKTSKIPILFRTSRTADIDILAGFGYGGDDYVTKPFHALELVARIKALLRRYRYFQEQLEQQQPEVLDYGDLIHLSKGVYEEPLLRKGLLSRFRKSQPKQHFLFFFFGDLFDHMEQLTERLRTSEEERKRLEKQRQDWIAGISHDLKTPLAYIKGYASMMSVSRYR</sequence>
<dbReference type="Pfam" id="PF00512">
    <property type="entry name" value="HisKA"/>
    <property type="match status" value="1"/>
</dbReference>
<keyword evidence="10" id="KW-0175">Coiled coil</keyword>
<dbReference type="SUPFAM" id="SSF47384">
    <property type="entry name" value="Homodimeric domain of signal transducing histidine kinase"/>
    <property type="match status" value="1"/>
</dbReference>
<dbReference type="InterPro" id="IPR011006">
    <property type="entry name" value="CheY-like_superfamily"/>
</dbReference>
<dbReference type="Gene3D" id="1.10.287.130">
    <property type="match status" value="1"/>
</dbReference>
<dbReference type="PROSITE" id="PS50110">
    <property type="entry name" value="RESPONSE_REGULATORY"/>
    <property type="match status" value="1"/>
</dbReference>
<organism evidence="12 13">
    <name type="scientific">Kroppenstedtia guangzhouensis</name>
    <dbReference type="NCBI Taxonomy" id="1274356"/>
    <lineage>
        <taxon>Bacteria</taxon>
        <taxon>Bacillati</taxon>
        <taxon>Bacillota</taxon>
        <taxon>Bacilli</taxon>
        <taxon>Bacillales</taxon>
        <taxon>Thermoactinomycetaceae</taxon>
        <taxon>Kroppenstedtia</taxon>
    </lineage>
</organism>
<evidence type="ECO:0000256" key="10">
    <source>
        <dbReference type="SAM" id="Coils"/>
    </source>
</evidence>
<evidence type="ECO:0000256" key="6">
    <source>
        <dbReference type="ARBA" id="ARBA00023015"/>
    </source>
</evidence>
<dbReference type="EMBL" id="BMEX01000010">
    <property type="protein sequence ID" value="GGA51445.1"/>
    <property type="molecule type" value="Genomic_DNA"/>
</dbReference>
<dbReference type="Pfam" id="PF00072">
    <property type="entry name" value="Response_reg"/>
    <property type="match status" value="1"/>
</dbReference>
<evidence type="ECO:0000259" key="11">
    <source>
        <dbReference type="PROSITE" id="PS50110"/>
    </source>
</evidence>
<keyword evidence="3 9" id="KW-0597">Phosphoprotein</keyword>
<dbReference type="InterPro" id="IPR039420">
    <property type="entry name" value="WalR-like"/>
</dbReference>
<protein>
    <recommendedName>
        <fullName evidence="2">histidine kinase</fullName>
        <ecNumber evidence="2">2.7.13.3</ecNumber>
    </recommendedName>
</protein>
<evidence type="ECO:0000256" key="5">
    <source>
        <dbReference type="ARBA" id="ARBA00023012"/>
    </source>
</evidence>
<evidence type="ECO:0000256" key="1">
    <source>
        <dbReference type="ARBA" id="ARBA00000085"/>
    </source>
</evidence>
<evidence type="ECO:0000256" key="7">
    <source>
        <dbReference type="ARBA" id="ARBA00023125"/>
    </source>
</evidence>
<dbReference type="PANTHER" id="PTHR48111">
    <property type="entry name" value="REGULATOR OF RPOS"/>
    <property type="match status" value="1"/>
</dbReference>
<keyword evidence="13" id="KW-1185">Reference proteome</keyword>
<feature type="domain" description="Response regulatory" evidence="11">
    <location>
        <begin position="1"/>
        <end position="102"/>
    </location>
</feature>
<dbReference type="EC" id="2.7.13.3" evidence="2"/>
<keyword evidence="4" id="KW-0808">Transferase</keyword>
<evidence type="ECO:0000256" key="9">
    <source>
        <dbReference type="PROSITE-ProRule" id="PRU00169"/>
    </source>
</evidence>
<proteinExistence type="predicted"/>
<feature type="coiled-coil region" evidence="10">
    <location>
        <begin position="167"/>
        <end position="194"/>
    </location>
</feature>
<evidence type="ECO:0000256" key="2">
    <source>
        <dbReference type="ARBA" id="ARBA00012438"/>
    </source>
</evidence>
<keyword evidence="5" id="KW-0902">Two-component regulatory system</keyword>
<feature type="modified residue" description="4-aspartylphosphate" evidence="9">
    <location>
        <position position="38"/>
    </location>
</feature>
<accession>A0ABQ1GWJ6</accession>
<comment type="catalytic activity">
    <reaction evidence="1">
        <text>ATP + protein L-histidine = ADP + protein N-phospho-L-histidine.</text>
        <dbReference type="EC" id="2.7.13.3"/>
    </reaction>
</comment>
<evidence type="ECO:0000313" key="13">
    <source>
        <dbReference type="Proteomes" id="UP000617979"/>
    </source>
</evidence>
<evidence type="ECO:0000256" key="3">
    <source>
        <dbReference type="ARBA" id="ARBA00022553"/>
    </source>
</evidence>
<dbReference type="CDD" id="cd00082">
    <property type="entry name" value="HisKA"/>
    <property type="match status" value="1"/>
</dbReference>
<evidence type="ECO:0000313" key="12">
    <source>
        <dbReference type="EMBL" id="GGA51445.1"/>
    </source>
</evidence>
<comment type="caution">
    <text evidence="12">The sequence shown here is derived from an EMBL/GenBank/DDBJ whole genome shotgun (WGS) entry which is preliminary data.</text>
</comment>
<keyword evidence="8" id="KW-0804">Transcription</keyword>
<dbReference type="Gene3D" id="3.40.50.2300">
    <property type="match status" value="1"/>
</dbReference>
<keyword evidence="6" id="KW-0805">Transcription regulation</keyword>
<dbReference type="Proteomes" id="UP000617979">
    <property type="component" value="Unassembled WGS sequence"/>
</dbReference>